<dbReference type="PANTHER" id="PTHR36503:SF2">
    <property type="entry name" value="BLR2408 PROTEIN"/>
    <property type="match status" value="1"/>
</dbReference>
<gene>
    <name evidence="2" type="ORF">OCOJLMKI_2184</name>
</gene>
<feature type="domain" description="VOC" evidence="1">
    <location>
        <begin position="2"/>
        <end position="126"/>
    </location>
</feature>
<evidence type="ECO:0000313" key="3">
    <source>
        <dbReference type="Proteomes" id="UP001055125"/>
    </source>
</evidence>
<sequence>MRMIFVNLPVKDLEASKTFFSALGFGFDARMTDANAACMIVSETSFVMLLTEARFRDFITGEISDAHRATEVPTCLSAESREEVDDLLARALAASAKPWKPAMDYGFMYGVSFQDLDGHVWELMHMDASAQAG</sequence>
<dbReference type="Pfam" id="PF22677">
    <property type="entry name" value="Ble-like_N"/>
    <property type="match status" value="1"/>
</dbReference>
<proteinExistence type="predicted"/>
<dbReference type="Proteomes" id="UP001055125">
    <property type="component" value="Unassembled WGS sequence"/>
</dbReference>
<dbReference type="PANTHER" id="PTHR36503">
    <property type="entry name" value="BLR2520 PROTEIN"/>
    <property type="match status" value="1"/>
</dbReference>
<dbReference type="InterPro" id="IPR029068">
    <property type="entry name" value="Glyas_Bleomycin-R_OHBP_Dase"/>
</dbReference>
<organism evidence="2 3">
    <name type="scientific">Methylobacterium iners</name>
    <dbReference type="NCBI Taxonomy" id="418707"/>
    <lineage>
        <taxon>Bacteria</taxon>
        <taxon>Pseudomonadati</taxon>
        <taxon>Pseudomonadota</taxon>
        <taxon>Alphaproteobacteria</taxon>
        <taxon>Hyphomicrobiales</taxon>
        <taxon>Methylobacteriaceae</taxon>
        <taxon>Methylobacterium</taxon>
    </lineage>
</organism>
<dbReference type="EMBL" id="BPQP01000032">
    <property type="protein sequence ID" value="GJD94976.1"/>
    <property type="molecule type" value="Genomic_DNA"/>
</dbReference>
<keyword evidence="3" id="KW-1185">Reference proteome</keyword>
<dbReference type="InterPro" id="IPR037523">
    <property type="entry name" value="VOC_core"/>
</dbReference>
<evidence type="ECO:0000313" key="2">
    <source>
        <dbReference type="EMBL" id="GJD94976.1"/>
    </source>
</evidence>
<dbReference type="PROSITE" id="PS51819">
    <property type="entry name" value="VOC"/>
    <property type="match status" value="1"/>
</dbReference>
<accession>A0ABQ4RWG7</accession>
<reference evidence="2" key="1">
    <citation type="journal article" date="2021" name="Front. Microbiol.">
        <title>Comprehensive Comparative Genomics and Phenotyping of Methylobacterium Species.</title>
        <authorList>
            <person name="Alessa O."/>
            <person name="Ogura Y."/>
            <person name="Fujitani Y."/>
            <person name="Takami H."/>
            <person name="Hayashi T."/>
            <person name="Sahin N."/>
            <person name="Tani A."/>
        </authorList>
    </citation>
    <scope>NUCLEOTIDE SEQUENCE</scope>
    <source>
        <strain evidence="2">DSM 19015</strain>
    </source>
</reference>
<dbReference type="Gene3D" id="3.10.180.10">
    <property type="entry name" value="2,3-Dihydroxybiphenyl 1,2-Dioxygenase, domain 1"/>
    <property type="match status" value="1"/>
</dbReference>
<dbReference type="InterPro" id="IPR053863">
    <property type="entry name" value="Glyoxy/Ble-like_N"/>
</dbReference>
<evidence type="ECO:0000259" key="1">
    <source>
        <dbReference type="PROSITE" id="PS51819"/>
    </source>
</evidence>
<dbReference type="RefSeq" id="WP_238244137.1">
    <property type="nucleotide sequence ID" value="NZ_BPQP01000032.1"/>
</dbReference>
<protein>
    <recommendedName>
        <fullName evidence="1">VOC domain-containing protein</fullName>
    </recommendedName>
</protein>
<comment type="caution">
    <text evidence="2">The sequence shown here is derived from an EMBL/GenBank/DDBJ whole genome shotgun (WGS) entry which is preliminary data.</text>
</comment>
<name>A0ABQ4RWG7_9HYPH</name>
<reference evidence="2" key="2">
    <citation type="submission" date="2021-08" db="EMBL/GenBank/DDBJ databases">
        <authorList>
            <person name="Tani A."/>
            <person name="Ola A."/>
            <person name="Ogura Y."/>
            <person name="Katsura K."/>
            <person name="Hayashi T."/>
        </authorList>
    </citation>
    <scope>NUCLEOTIDE SEQUENCE</scope>
    <source>
        <strain evidence="2">DSM 19015</strain>
    </source>
</reference>
<dbReference type="SUPFAM" id="SSF54593">
    <property type="entry name" value="Glyoxalase/Bleomycin resistance protein/Dihydroxybiphenyl dioxygenase"/>
    <property type="match status" value="1"/>
</dbReference>